<evidence type="ECO:0000256" key="7">
    <source>
        <dbReference type="SAM" id="Phobius"/>
    </source>
</evidence>
<dbReference type="Proteomes" id="UP000824037">
    <property type="component" value="Unassembled WGS sequence"/>
</dbReference>
<accession>A0A9D2EEW5</accession>
<feature type="transmembrane region" description="Helical" evidence="7">
    <location>
        <begin position="49"/>
        <end position="68"/>
    </location>
</feature>
<dbReference type="AlphaFoldDB" id="A0A9D2EEW5"/>
<comment type="subcellular location">
    <subcellularLocation>
        <location evidence="1">Cell membrane</location>
        <topology evidence="1">Multi-pass membrane protein</topology>
    </subcellularLocation>
</comment>
<evidence type="ECO:0000313" key="9">
    <source>
        <dbReference type="EMBL" id="HIZ36076.1"/>
    </source>
</evidence>
<organism evidence="9 10">
    <name type="scientific">Candidatus Ruania gallistercoris</name>
    <dbReference type="NCBI Taxonomy" id="2838746"/>
    <lineage>
        <taxon>Bacteria</taxon>
        <taxon>Bacillati</taxon>
        <taxon>Actinomycetota</taxon>
        <taxon>Actinomycetes</taxon>
        <taxon>Micrococcales</taxon>
        <taxon>Ruaniaceae</taxon>
        <taxon>Ruania</taxon>
    </lineage>
</organism>
<keyword evidence="3" id="KW-1003">Cell membrane</keyword>
<dbReference type="InterPro" id="IPR036259">
    <property type="entry name" value="MFS_trans_sf"/>
</dbReference>
<evidence type="ECO:0000256" key="5">
    <source>
        <dbReference type="ARBA" id="ARBA00022989"/>
    </source>
</evidence>
<dbReference type="PROSITE" id="PS50850">
    <property type="entry name" value="MFS"/>
    <property type="match status" value="1"/>
</dbReference>
<gene>
    <name evidence="9" type="ORF">H9815_09885</name>
</gene>
<keyword evidence="6 7" id="KW-0472">Membrane</keyword>
<evidence type="ECO:0000256" key="4">
    <source>
        <dbReference type="ARBA" id="ARBA00022692"/>
    </source>
</evidence>
<dbReference type="Pfam" id="PF05977">
    <property type="entry name" value="MFS_3"/>
    <property type="match status" value="1"/>
</dbReference>
<evidence type="ECO:0000256" key="6">
    <source>
        <dbReference type="ARBA" id="ARBA00023136"/>
    </source>
</evidence>
<feature type="domain" description="Major facilitator superfamily (MFS) profile" evidence="8">
    <location>
        <begin position="1"/>
        <end position="399"/>
    </location>
</feature>
<feature type="transmembrane region" description="Helical" evidence="7">
    <location>
        <begin position="223"/>
        <end position="247"/>
    </location>
</feature>
<dbReference type="GO" id="GO:0022857">
    <property type="term" value="F:transmembrane transporter activity"/>
    <property type="evidence" value="ECO:0007669"/>
    <property type="project" value="InterPro"/>
</dbReference>
<dbReference type="InterPro" id="IPR020846">
    <property type="entry name" value="MFS_dom"/>
</dbReference>
<dbReference type="InterPro" id="IPR010290">
    <property type="entry name" value="TM_effector"/>
</dbReference>
<name>A0A9D2EEW5_9MICO</name>
<dbReference type="Gene3D" id="1.20.1250.20">
    <property type="entry name" value="MFS general substrate transporter like domains"/>
    <property type="match status" value="1"/>
</dbReference>
<dbReference type="GO" id="GO:0005886">
    <property type="term" value="C:plasma membrane"/>
    <property type="evidence" value="ECO:0007669"/>
    <property type="project" value="UniProtKB-SubCell"/>
</dbReference>
<feature type="transmembrane region" description="Helical" evidence="7">
    <location>
        <begin position="311"/>
        <end position="333"/>
    </location>
</feature>
<reference evidence="9" key="2">
    <citation type="submission" date="2021-04" db="EMBL/GenBank/DDBJ databases">
        <authorList>
            <person name="Gilroy R."/>
        </authorList>
    </citation>
    <scope>NUCLEOTIDE SEQUENCE</scope>
    <source>
        <strain evidence="9">ChiGjej4B4-7305</strain>
    </source>
</reference>
<reference evidence="9" key="1">
    <citation type="journal article" date="2021" name="PeerJ">
        <title>Extensive microbial diversity within the chicken gut microbiome revealed by metagenomics and culture.</title>
        <authorList>
            <person name="Gilroy R."/>
            <person name="Ravi A."/>
            <person name="Getino M."/>
            <person name="Pursley I."/>
            <person name="Horton D.L."/>
            <person name="Alikhan N.F."/>
            <person name="Baker D."/>
            <person name="Gharbi K."/>
            <person name="Hall N."/>
            <person name="Watson M."/>
            <person name="Adriaenssens E.M."/>
            <person name="Foster-Nyarko E."/>
            <person name="Jarju S."/>
            <person name="Secka A."/>
            <person name="Antonio M."/>
            <person name="Oren A."/>
            <person name="Chaudhuri R.R."/>
            <person name="La Ragione R."/>
            <person name="Hildebrand F."/>
            <person name="Pallen M.J."/>
        </authorList>
    </citation>
    <scope>NUCLEOTIDE SEQUENCE</scope>
    <source>
        <strain evidence="9">ChiGjej4B4-7305</strain>
    </source>
</reference>
<keyword evidence="2" id="KW-0813">Transport</keyword>
<evidence type="ECO:0000256" key="1">
    <source>
        <dbReference type="ARBA" id="ARBA00004651"/>
    </source>
</evidence>
<dbReference type="PANTHER" id="PTHR23513">
    <property type="entry name" value="INTEGRAL MEMBRANE EFFLUX PROTEIN-RELATED"/>
    <property type="match status" value="1"/>
</dbReference>
<evidence type="ECO:0000313" key="10">
    <source>
        <dbReference type="Proteomes" id="UP000824037"/>
    </source>
</evidence>
<sequence length="443" mass="46947">MSTMFASLRQFNYRLWFGGALVANVGTWMQRVAQDWLVLAYLSNDSGTAVGIVTALQFVPSLVLSPFAGVLADRVNQRKLLMVTQGLMGVLAAALGVLVLGGHAELWQVYVFALLLGVATAIDAPARQTFVAELVPADGLANAVALNSASFNAARLIGPGVAGLLIAAVGPGWVFIINAVSFAGTIGAVLVMRTGELRRVPRAKKAKGQLREGLRYVRHRRDIIMIMAVVFLVGGIGLKFQLTSAVMARVEFGRDAGEYGVLGSILAIGSLGGALMAARRKQPRVRTVIIAAAGFAASTTLLALAPTYELFALACIPVGFTSLTMLTSANAAIQISTDPAMRGRVMSLYMMVLFAGNPIGAPLVGWVADAWGPRWSIGIGAVTAAVVVTVAALWARKHWQVQVRYSLRQRPHMLLTNAEERAARRAAKVDAAVQEGSDRTNAA</sequence>
<feature type="transmembrane region" description="Helical" evidence="7">
    <location>
        <begin position="80"/>
        <end position="101"/>
    </location>
</feature>
<feature type="transmembrane region" description="Helical" evidence="7">
    <location>
        <begin position="345"/>
        <end position="368"/>
    </location>
</feature>
<proteinExistence type="predicted"/>
<protein>
    <submittedName>
        <fullName evidence="9">MFS transporter</fullName>
    </submittedName>
</protein>
<evidence type="ECO:0000256" key="3">
    <source>
        <dbReference type="ARBA" id="ARBA00022475"/>
    </source>
</evidence>
<evidence type="ECO:0000256" key="2">
    <source>
        <dbReference type="ARBA" id="ARBA00022448"/>
    </source>
</evidence>
<feature type="transmembrane region" description="Helical" evidence="7">
    <location>
        <begin position="12"/>
        <end position="29"/>
    </location>
</feature>
<feature type="transmembrane region" description="Helical" evidence="7">
    <location>
        <begin position="259"/>
        <end position="278"/>
    </location>
</feature>
<feature type="transmembrane region" description="Helical" evidence="7">
    <location>
        <begin position="374"/>
        <end position="395"/>
    </location>
</feature>
<feature type="transmembrane region" description="Helical" evidence="7">
    <location>
        <begin position="285"/>
        <end position="305"/>
    </location>
</feature>
<keyword evidence="5 7" id="KW-1133">Transmembrane helix</keyword>
<comment type="caution">
    <text evidence="9">The sequence shown here is derived from an EMBL/GenBank/DDBJ whole genome shotgun (WGS) entry which is preliminary data.</text>
</comment>
<keyword evidence="4 7" id="KW-0812">Transmembrane</keyword>
<dbReference type="CDD" id="cd06173">
    <property type="entry name" value="MFS_MefA_like"/>
    <property type="match status" value="1"/>
</dbReference>
<feature type="transmembrane region" description="Helical" evidence="7">
    <location>
        <begin position="173"/>
        <end position="192"/>
    </location>
</feature>
<evidence type="ECO:0000259" key="8">
    <source>
        <dbReference type="PROSITE" id="PS50850"/>
    </source>
</evidence>
<dbReference type="PANTHER" id="PTHR23513:SF11">
    <property type="entry name" value="STAPHYLOFERRIN A TRANSPORTER"/>
    <property type="match status" value="1"/>
</dbReference>
<dbReference type="SUPFAM" id="SSF103473">
    <property type="entry name" value="MFS general substrate transporter"/>
    <property type="match status" value="1"/>
</dbReference>
<dbReference type="EMBL" id="DXBY01000165">
    <property type="protein sequence ID" value="HIZ36076.1"/>
    <property type="molecule type" value="Genomic_DNA"/>
</dbReference>